<dbReference type="GO" id="GO:0003887">
    <property type="term" value="F:DNA-directed DNA polymerase activity"/>
    <property type="evidence" value="ECO:0007669"/>
    <property type="project" value="InterPro"/>
</dbReference>
<dbReference type="InterPro" id="IPR031991">
    <property type="entry name" value="Rev1_C"/>
</dbReference>
<dbReference type="SUPFAM" id="SSF56672">
    <property type="entry name" value="DNA/RNA polymerases"/>
    <property type="match status" value="1"/>
</dbReference>
<name>A0A158QID4_RODNA</name>
<dbReference type="GO" id="GO:0003684">
    <property type="term" value="F:damaged DNA binding"/>
    <property type="evidence" value="ECO:0007669"/>
    <property type="project" value="UniProtKB-UniRule"/>
</dbReference>
<dbReference type="PANTHER" id="PTHR45990:SF1">
    <property type="entry name" value="DNA REPAIR PROTEIN REV1"/>
    <property type="match status" value="1"/>
</dbReference>
<keyword evidence="7 14" id="KW-0479">Metal-binding</keyword>
<dbReference type="Proteomes" id="UP000278807">
    <property type="component" value="Unassembled WGS sequence"/>
</dbReference>
<protein>
    <recommendedName>
        <fullName evidence="3 13">DNA repair protein REV1</fullName>
        <ecNumber evidence="13">2.7.7.-</ecNumber>
    </recommendedName>
</protein>
<evidence type="ECO:0000256" key="3">
    <source>
        <dbReference type="ARBA" id="ARBA00020399"/>
    </source>
</evidence>
<dbReference type="GO" id="GO:0042276">
    <property type="term" value="P:error-prone translesion synthesis"/>
    <property type="evidence" value="ECO:0007669"/>
    <property type="project" value="InterPro"/>
</dbReference>
<dbReference type="Pfam" id="PF16589">
    <property type="entry name" value="BRCT_2"/>
    <property type="match status" value="1"/>
</dbReference>
<dbReference type="PROSITE" id="PS50173">
    <property type="entry name" value="UMUC"/>
    <property type="match status" value="1"/>
</dbReference>
<dbReference type="InterPro" id="IPR043128">
    <property type="entry name" value="Rev_trsase/Diguanyl_cyclase"/>
</dbReference>
<dbReference type="SUPFAM" id="SSF52113">
    <property type="entry name" value="BRCT domain"/>
    <property type="match status" value="1"/>
</dbReference>
<dbReference type="EC" id="2.7.7.-" evidence="13"/>
<keyword evidence="9 14" id="KW-0460">Magnesium</keyword>
<evidence type="ECO:0000256" key="6">
    <source>
        <dbReference type="ARBA" id="ARBA00022695"/>
    </source>
</evidence>
<evidence type="ECO:0000259" key="17">
    <source>
        <dbReference type="PROSITE" id="PS50173"/>
    </source>
</evidence>
<dbReference type="GO" id="GO:0017125">
    <property type="term" value="F:deoxycytidyl transferase activity"/>
    <property type="evidence" value="ECO:0007669"/>
    <property type="project" value="TreeGrafter"/>
</dbReference>
<dbReference type="STRING" id="102285.A0A158QID4"/>
<dbReference type="Pfam" id="PF21999">
    <property type="entry name" value="IMS_HHH_1"/>
    <property type="match status" value="1"/>
</dbReference>
<feature type="domain" description="BRCT" evidence="16">
    <location>
        <begin position="42"/>
        <end position="129"/>
    </location>
</feature>
<dbReference type="Gene3D" id="1.10.150.20">
    <property type="entry name" value="5' to 3' exonuclease, C-terminal subdomain"/>
    <property type="match status" value="1"/>
</dbReference>
<dbReference type="AlphaFoldDB" id="A0A158QID4"/>
<dbReference type="FunFam" id="3.40.50.10190:FF:000011">
    <property type="entry name" value="DNA repair protein REV1"/>
    <property type="match status" value="1"/>
</dbReference>
<evidence type="ECO:0000256" key="14">
    <source>
        <dbReference type="PIRSR" id="PIRSR036573-2"/>
    </source>
</evidence>
<dbReference type="Gene3D" id="1.20.58.1280">
    <property type="entry name" value="DNA repair protein Rev1, C-terminal domain"/>
    <property type="match status" value="1"/>
</dbReference>
<evidence type="ECO:0000256" key="11">
    <source>
        <dbReference type="ARBA" id="ARBA00023204"/>
    </source>
</evidence>
<evidence type="ECO:0000256" key="15">
    <source>
        <dbReference type="SAM" id="MobiDB-lite"/>
    </source>
</evidence>
<dbReference type="Pfam" id="PF00817">
    <property type="entry name" value="IMS"/>
    <property type="match status" value="1"/>
</dbReference>
<keyword evidence="11 13" id="KW-0234">DNA repair</keyword>
<feature type="binding site" evidence="14">
    <location>
        <position position="402"/>
    </location>
    <ligand>
        <name>Mg(2+)</name>
        <dbReference type="ChEBI" id="CHEBI:18420"/>
        <label>1</label>
    </ligand>
</feature>
<dbReference type="GO" id="GO:0005634">
    <property type="term" value="C:nucleus"/>
    <property type="evidence" value="ECO:0007669"/>
    <property type="project" value="UniProtKB-SubCell"/>
</dbReference>
<feature type="region of interest" description="Disordered" evidence="15">
    <location>
        <begin position="725"/>
        <end position="788"/>
    </location>
</feature>
<dbReference type="InterPro" id="IPR001126">
    <property type="entry name" value="UmuC"/>
</dbReference>
<feature type="region of interest" description="Disordered" evidence="15">
    <location>
        <begin position="1"/>
        <end position="20"/>
    </location>
</feature>
<feature type="compositionally biased region" description="Polar residues" evidence="15">
    <location>
        <begin position="764"/>
        <end position="774"/>
    </location>
</feature>
<dbReference type="InterPro" id="IPR012112">
    <property type="entry name" value="REV1"/>
</dbReference>
<dbReference type="GO" id="GO:0046872">
    <property type="term" value="F:metal ion binding"/>
    <property type="evidence" value="ECO:0007669"/>
    <property type="project" value="UniProtKB-KW"/>
</dbReference>
<evidence type="ECO:0000256" key="12">
    <source>
        <dbReference type="ARBA" id="ARBA00023242"/>
    </source>
</evidence>
<keyword evidence="4 13" id="KW-0237">DNA synthesis</keyword>
<evidence type="ECO:0000256" key="5">
    <source>
        <dbReference type="ARBA" id="ARBA00022679"/>
    </source>
</evidence>
<dbReference type="GO" id="GO:0006281">
    <property type="term" value="P:DNA repair"/>
    <property type="evidence" value="ECO:0007669"/>
    <property type="project" value="UniProtKB-KW"/>
</dbReference>
<comment type="subcellular location">
    <subcellularLocation>
        <location evidence="1 13">Nucleus</location>
    </subcellularLocation>
</comment>
<dbReference type="Gene3D" id="3.30.70.270">
    <property type="match status" value="1"/>
</dbReference>
<dbReference type="EMBL" id="UZAE01012517">
    <property type="protein sequence ID" value="VDO05507.1"/>
    <property type="molecule type" value="Genomic_DNA"/>
</dbReference>
<comment type="similarity">
    <text evidence="2 13">Belongs to the DNA polymerase type-Y family.</text>
</comment>
<comment type="function">
    <text evidence="13">Deoxycytidyl transferase involved in DNA repair. Transfers a dCMP residue from dCTP to the 3'-end of a DNA primer in a template-dependent reaction. May assist in the first step in the bypass of abasic lesions by the insertion of a nucleotide opposite the lesion. Required for normal induction of mutations by physical and chemical agents.</text>
</comment>
<evidence type="ECO:0000256" key="1">
    <source>
        <dbReference type="ARBA" id="ARBA00004123"/>
    </source>
</evidence>
<keyword evidence="12 13" id="KW-0539">Nucleus</keyword>
<feature type="binding site" evidence="14">
    <location>
        <position position="403"/>
    </location>
    <ligand>
        <name>Mg(2+)</name>
        <dbReference type="ChEBI" id="CHEBI:18420"/>
        <label>1</label>
    </ligand>
</feature>
<keyword evidence="10 13" id="KW-0238">DNA-binding</keyword>
<feature type="compositionally biased region" description="Low complexity" evidence="15">
    <location>
        <begin position="169"/>
        <end position="181"/>
    </location>
</feature>
<dbReference type="SMART" id="SM00292">
    <property type="entry name" value="BRCT"/>
    <property type="match status" value="1"/>
</dbReference>
<keyword evidence="6 13" id="KW-0548">Nucleotidyltransferase</keyword>
<evidence type="ECO:0000313" key="19">
    <source>
        <dbReference type="Proteomes" id="UP000278807"/>
    </source>
</evidence>
<evidence type="ECO:0000256" key="9">
    <source>
        <dbReference type="ARBA" id="ARBA00022842"/>
    </source>
</evidence>
<evidence type="ECO:0000256" key="10">
    <source>
        <dbReference type="ARBA" id="ARBA00023125"/>
    </source>
</evidence>
<dbReference type="PANTHER" id="PTHR45990">
    <property type="entry name" value="DNA REPAIR PROTEIN REV1"/>
    <property type="match status" value="1"/>
</dbReference>
<feature type="binding site" evidence="14">
    <location>
        <position position="320"/>
    </location>
    <ligand>
        <name>Mg(2+)</name>
        <dbReference type="ChEBI" id="CHEBI:18420"/>
        <label>1</label>
    </ligand>
</feature>
<dbReference type="InterPro" id="IPR017961">
    <property type="entry name" value="DNA_pol_Y-fam_little_finger"/>
</dbReference>
<accession>A0A158QID4</accession>
<dbReference type="InterPro" id="IPR001357">
    <property type="entry name" value="BRCT_dom"/>
</dbReference>
<comment type="cofactor">
    <cofactor evidence="14">
        <name>Mg(2+)</name>
        <dbReference type="ChEBI" id="CHEBI:18420"/>
    </cofactor>
    <text evidence="14">Binds 2 magnesium ions.</text>
</comment>
<evidence type="ECO:0000256" key="13">
    <source>
        <dbReference type="PIRNR" id="PIRNR036573"/>
    </source>
</evidence>
<dbReference type="InterPro" id="IPR036420">
    <property type="entry name" value="BRCT_dom_sf"/>
</dbReference>
<evidence type="ECO:0000313" key="18">
    <source>
        <dbReference type="EMBL" id="VDO05507.1"/>
    </source>
</evidence>
<feature type="domain" description="UmuC" evidence="17">
    <location>
        <begin position="316"/>
        <end position="517"/>
    </location>
</feature>
<dbReference type="Gene3D" id="3.30.1490.100">
    <property type="entry name" value="DNA polymerase, Y-family, little finger domain"/>
    <property type="match status" value="1"/>
</dbReference>
<dbReference type="WBParaSite" id="HNAJ_0000917401-mRNA-1">
    <property type="protein sequence ID" value="HNAJ_0000917401-mRNA-1"/>
    <property type="gene ID" value="HNAJ_0000917401"/>
</dbReference>
<dbReference type="OrthoDB" id="427711at2759"/>
<dbReference type="FunFam" id="3.30.1490.100:FF:000001">
    <property type="entry name" value="DNA repair protein REV1"/>
    <property type="match status" value="1"/>
</dbReference>
<dbReference type="Pfam" id="PF11799">
    <property type="entry name" value="IMS_C"/>
    <property type="match status" value="1"/>
</dbReference>
<feature type="compositionally biased region" description="Polar residues" evidence="15">
    <location>
        <begin position="726"/>
        <end position="756"/>
    </location>
</feature>
<feature type="compositionally biased region" description="Low complexity" evidence="15">
    <location>
        <begin position="776"/>
        <end position="788"/>
    </location>
</feature>
<dbReference type="Gene3D" id="6.10.250.1490">
    <property type="match status" value="1"/>
</dbReference>
<dbReference type="GO" id="GO:0070987">
    <property type="term" value="P:error-free translesion synthesis"/>
    <property type="evidence" value="ECO:0007669"/>
    <property type="project" value="TreeGrafter"/>
</dbReference>
<sequence>MRRTKRASRDGFSSDQNGWEDQGGYMNAKIRKLESQFAEQPKKSNIFSGIRIYVNGYTEPPALEIRRLVQEHGGTYVQYYSQSAGDFMVASNLPLTKIKKINNQKIVKVSWITDSIAAGCLLPWKNFELYPAHSQLKNQRALTSLLETKPLSPENVMLSDEQALSSHVASGNESNEASASNQIGDEPSTFDSSFSPIEDVTLTEPLGDRNEDLKTQPDRTSSILPTTSDGYISQYYSRSRLHHLSKWAADLRDLVRALRQEHEEGGKAGVDKGEFLRMEIERIQSISKSPSDSLNEMILEYVGESSSSTQKIPRILMHMDMDCFFVSVCLRNRPEFVGLPVAVTHGKGKSDSSMAEVASCSYEARKFGVKNGMLLGKARALCPELKVVPYEFCLQIEAVSCDEMYVDVTDLLKVRSSSGQCVHLTNPFFLGAALRRCVKEATRCTATCGFGTNRLLARLATKWAKPNAQGLLLGPEWKCAQSSFELEGERIKFIELASPEGREYLEDLPLAHLPGVGRQMVFRIAEAYGISTCGELLKTATHDQLSSLLGTKTSQRILQLCQGMDSADVILDRYAKSISAEINYGVRLSTWPEVEKFVKDLAKELSSRLGKAASESRTGFGMVGKNLAVHLLTRRADQPIKTAKYLGHGICDSFTRTVSLSKATADTSIIAEKCLSVLRRLNPNPKDIRGLGLQMHRLSPSSPLPNAGKLKRGKKVEELPSITRFLKSSGSKPNSQRDISSANSIFSEGTNESCSISDGDDIMSTPSEDLNSMIESGPASPTLASTSSPISIKEPKSVISQVDSADILPHQPNRPLEEVNVFAKRSVEELKNMFATWITTESDPLEEDLCMLADYLISILQTDLARVRCLLQGLLRLIDSELVAGNGLAWKHAFKRLRVTIDAACQRHYDVESLDLDST</sequence>
<dbReference type="Pfam" id="PF16727">
    <property type="entry name" value="REV1_C"/>
    <property type="match status" value="1"/>
</dbReference>
<evidence type="ECO:0000256" key="2">
    <source>
        <dbReference type="ARBA" id="ARBA00010945"/>
    </source>
</evidence>
<feature type="region of interest" description="Disordered" evidence="15">
    <location>
        <begin position="163"/>
        <end position="226"/>
    </location>
</feature>
<keyword evidence="5 13" id="KW-0808">Transferase</keyword>
<feature type="compositionally biased region" description="Basic and acidic residues" evidence="15">
    <location>
        <begin position="206"/>
        <end position="217"/>
    </location>
</feature>
<keyword evidence="8 13" id="KW-0227">DNA damage</keyword>
<evidence type="ECO:0000256" key="7">
    <source>
        <dbReference type="ARBA" id="ARBA00022723"/>
    </source>
</evidence>
<dbReference type="PROSITE" id="PS50172">
    <property type="entry name" value="BRCT"/>
    <property type="match status" value="1"/>
</dbReference>
<gene>
    <name evidence="18" type="ORF">HNAJ_LOCUS9170</name>
</gene>
<dbReference type="PIRSF" id="PIRSF036573">
    <property type="entry name" value="REV1"/>
    <property type="match status" value="1"/>
</dbReference>
<evidence type="ECO:0000313" key="20">
    <source>
        <dbReference type="WBParaSite" id="HNAJ_0000917401-mRNA-1"/>
    </source>
</evidence>
<reference evidence="20" key="1">
    <citation type="submission" date="2016-04" db="UniProtKB">
        <authorList>
            <consortium name="WormBaseParasite"/>
        </authorList>
    </citation>
    <scope>IDENTIFICATION</scope>
</reference>
<dbReference type="Gene3D" id="3.40.50.10190">
    <property type="entry name" value="BRCT domain"/>
    <property type="match status" value="1"/>
</dbReference>
<proteinExistence type="inferred from homology"/>
<dbReference type="Gene3D" id="3.40.1170.60">
    <property type="match status" value="1"/>
</dbReference>
<dbReference type="CDD" id="cd17719">
    <property type="entry name" value="BRCT_Rev1"/>
    <property type="match status" value="1"/>
</dbReference>
<keyword evidence="19" id="KW-1185">Reference proteome</keyword>
<evidence type="ECO:0000256" key="8">
    <source>
        <dbReference type="ARBA" id="ARBA00022763"/>
    </source>
</evidence>
<dbReference type="InterPro" id="IPR053848">
    <property type="entry name" value="IMS_HHH_1"/>
</dbReference>
<organism evidence="20">
    <name type="scientific">Rodentolepis nana</name>
    <name type="common">Dwarf tapeworm</name>
    <name type="synonym">Hymenolepis nana</name>
    <dbReference type="NCBI Taxonomy" id="102285"/>
    <lineage>
        <taxon>Eukaryota</taxon>
        <taxon>Metazoa</taxon>
        <taxon>Spiralia</taxon>
        <taxon>Lophotrochozoa</taxon>
        <taxon>Platyhelminthes</taxon>
        <taxon>Cestoda</taxon>
        <taxon>Eucestoda</taxon>
        <taxon>Cyclophyllidea</taxon>
        <taxon>Hymenolepididae</taxon>
        <taxon>Rodentolepis</taxon>
    </lineage>
</organism>
<dbReference type="InterPro" id="IPR036775">
    <property type="entry name" value="DNA_pol_Y-fam_lit_finger_sf"/>
</dbReference>
<dbReference type="SUPFAM" id="SSF100879">
    <property type="entry name" value="Lesion bypass DNA polymerase (Y-family), little finger domain"/>
    <property type="match status" value="1"/>
</dbReference>
<evidence type="ECO:0000256" key="4">
    <source>
        <dbReference type="ARBA" id="ARBA00022634"/>
    </source>
</evidence>
<evidence type="ECO:0000259" key="16">
    <source>
        <dbReference type="PROSITE" id="PS50172"/>
    </source>
</evidence>
<dbReference type="InterPro" id="IPR043502">
    <property type="entry name" value="DNA/RNA_pol_sf"/>
</dbReference>
<reference evidence="18 19" key="2">
    <citation type="submission" date="2018-11" db="EMBL/GenBank/DDBJ databases">
        <authorList>
            <consortium name="Pathogen Informatics"/>
        </authorList>
    </citation>
    <scope>NUCLEOTIDE SEQUENCE [LARGE SCALE GENOMIC DNA]</scope>
</reference>
<dbReference type="InterPro" id="IPR038401">
    <property type="entry name" value="Rev1_C_sf"/>
</dbReference>